<accession>S0F7S7</accession>
<proteinExistence type="predicted"/>
<protein>
    <submittedName>
        <fullName evidence="1">Uncharacterized protein</fullName>
    </submittedName>
</protein>
<evidence type="ECO:0000313" key="1">
    <source>
        <dbReference type="EMBL" id="EEF76120.1"/>
    </source>
</evidence>
<dbReference type="HOGENOM" id="CLU_3180012_0_0_10"/>
<comment type="caution">
    <text evidence="1">The sequence shown here is derived from an EMBL/GenBank/DDBJ whole genome shotgun (WGS) entry which is preliminary data.</text>
</comment>
<reference evidence="1 2" key="1">
    <citation type="submission" date="2008-12" db="EMBL/GenBank/DDBJ databases">
        <authorList>
            <person name="Fulton L."/>
            <person name="Clifton S."/>
            <person name="Fulton B."/>
            <person name="Xu J."/>
            <person name="Minx P."/>
            <person name="Pepin K.H."/>
            <person name="Johnson M."/>
            <person name="Bhonagiri V."/>
            <person name="Nash W.E."/>
            <person name="Mardis E.R."/>
            <person name="Wilson R.K."/>
        </authorList>
    </citation>
    <scope>NUCLEOTIDE SEQUENCE [LARGE SCALE GENOMIC DNA]</scope>
    <source>
        <strain evidence="1 2">DSM 18228</strain>
    </source>
</reference>
<dbReference type="STRING" id="547042.BACCOPRO_01617"/>
<evidence type="ECO:0000313" key="2">
    <source>
        <dbReference type="Proteomes" id="UP000014073"/>
    </source>
</evidence>
<organism evidence="1 2">
    <name type="scientific">Phocaeicola coprophilus DSM 18228 = JCM 13818</name>
    <dbReference type="NCBI Taxonomy" id="547042"/>
    <lineage>
        <taxon>Bacteria</taxon>
        <taxon>Pseudomonadati</taxon>
        <taxon>Bacteroidota</taxon>
        <taxon>Bacteroidia</taxon>
        <taxon>Bacteroidales</taxon>
        <taxon>Bacteroidaceae</taxon>
        <taxon>Phocaeicola</taxon>
    </lineage>
</organism>
<dbReference type="EMBL" id="ACBW01000115">
    <property type="protein sequence ID" value="EEF76120.1"/>
    <property type="molecule type" value="Genomic_DNA"/>
</dbReference>
<keyword evidence="2" id="KW-1185">Reference proteome</keyword>
<dbReference type="AlphaFoldDB" id="S0F7S7"/>
<gene>
    <name evidence="1" type="ORF">BACCOPRO_01617</name>
</gene>
<name>S0F7S7_9BACT</name>
<dbReference type="Proteomes" id="UP000014073">
    <property type="component" value="Unassembled WGS sequence"/>
</dbReference>
<sequence length="46" mass="5421">MPCGYILFPSFSQHIHFIFPCLHLYLLFQHSLFTSGVAIHFTAKFY</sequence>